<sequence length="555" mass="62306">MRAIPGIALALLCLSATIKARSNYLPLADLGYAIHRATGYNAAGDYYNFSNIRYASPPTGNNRFRIPQSPSTDRTVVQDGMDGRVCPQASPIWYTAIARDFVDHYLKGIPFNRSTDVLDYPYNPDPRDPRETEDCLFLDILVPARIMLRASDPIRGPRVPVIVWFHGGAYTTGDKSQFTGASGLIQRSMAFGDGVVFVSINYRLGAFGWLSGPELRESGNANAGLMDQRAALRWVNRYIHFFGGDATKITVLGESAGAGSIMHHITAFARERDERDLFQRAILQSPAFIPIPDFEQQDLAFHQFLNILNVSSLDQARNLSSQTLIAANAYQVGRYSVYGSNIYGPTVDGNLVSALPGELILQKEYKWYMKTMLGQNADEGLRTTTPDAIHEDVYRRDLRRTFPQIQPNTIDYLLRRLYPPVFNGSRGYHDAVGRASSVTADYGYQCNNYYLNEAYEGETYAYLFDVSPGLHEDDVQYTFYDGDPSKRVNATVAWALQDYITSFAMDGVPRSTIGPEFTPYGPNRTMMDLGGTGIKTIRDPTDRERCKWWQLGFFY</sequence>
<name>A0A319E1M8_ASPSB</name>
<dbReference type="STRING" id="1448318.A0A319E1M8"/>
<dbReference type="EC" id="3.1.1.-" evidence="3"/>
<protein>
    <recommendedName>
        <fullName evidence="3">Carboxylic ester hydrolase</fullName>
        <ecNumber evidence="3">3.1.1.-</ecNumber>
    </recommendedName>
</protein>
<dbReference type="Gene3D" id="3.40.50.1820">
    <property type="entry name" value="alpha/beta hydrolase"/>
    <property type="match status" value="1"/>
</dbReference>
<gene>
    <name evidence="5" type="ORF">BO78DRAFT_409381</name>
</gene>
<dbReference type="AlphaFoldDB" id="A0A319E1M8"/>
<dbReference type="PROSITE" id="PS00941">
    <property type="entry name" value="CARBOXYLESTERASE_B_2"/>
    <property type="match status" value="1"/>
</dbReference>
<evidence type="ECO:0000313" key="6">
    <source>
        <dbReference type="Proteomes" id="UP000248423"/>
    </source>
</evidence>
<dbReference type="InterPro" id="IPR029058">
    <property type="entry name" value="AB_hydrolase_fold"/>
</dbReference>
<evidence type="ECO:0000256" key="3">
    <source>
        <dbReference type="RuleBase" id="RU361235"/>
    </source>
</evidence>
<dbReference type="Pfam" id="PF00135">
    <property type="entry name" value="COesterase"/>
    <property type="match status" value="1"/>
</dbReference>
<dbReference type="InterPro" id="IPR050309">
    <property type="entry name" value="Type-B_Carboxylest/Lipase"/>
</dbReference>
<feature type="chain" id="PRO_5016192481" description="Carboxylic ester hydrolase" evidence="3">
    <location>
        <begin position="21"/>
        <end position="555"/>
    </location>
</feature>
<keyword evidence="6" id="KW-1185">Reference proteome</keyword>
<dbReference type="OrthoDB" id="408631at2759"/>
<proteinExistence type="inferred from homology"/>
<feature type="domain" description="Carboxylesterase type B" evidence="4">
    <location>
        <begin position="45"/>
        <end position="547"/>
    </location>
</feature>
<dbReference type="SUPFAM" id="SSF53474">
    <property type="entry name" value="alpha/beta-Hydrolases"/>
    <property type="match status" value="1"/>
</dbReference>
<dbReference type="InterPro" id="IPR002018">
    <property type="entry name" value="CarbesteraseB"/>
</dbReference>
<dbReference type="InterPro" id="IPR019826">
    <property type="entry name" value="Carboxylesterase_B_AS"/>
</dbReference>
<keyword evidence="2 3" id="KW-0378">Hydrolase</keyword>
<feature type="signal peptide" evidence="3">
    <location>
        <begin position="1"/>
        <end position="20"/>
    </location>
</feature>
<evidence type="ECO:0000313" key="5">
    <source>
        <dbReference type="EMBL" id="PYI03941.1"/>
    </source>
</evidence>
<dbReference type="GO" id="GO:0016787">
    <property type="term" value="F:hydrolase activity"/>
    <property type="evidence" value="ECO:0007669"/>
    <property type="project" value="UniProtKB-KW"/>
</dbReference>
<keyword evidence="3" id="KW-0732">Signal</keyword>
<dbReference type="PANTHER" id="PTHR11559">
    <property type="entry name" value="CARBOXYLESTERASE"/>
    <property type="match status" value="1"/>
</dbReference>
<evidence type="ECO:0000259" key="4">
    <source>
        <dbReference type="Pfam" id="PF00135"/>
    </source>
</evidence>
<organism evidence="5 6">
    <name type="scientific">Aspergillus sclerotiicarbonarius (strain CBS 121057 / IBT 28362)</name>
    <dbReference type="NCBI Taxonomy" id="1448318"/>
    <lineage>
        <taxon>Eukaryota</taxon>
        <taxon>Fungi</taxon>
        <taxon>Dikarya</taxon>
        <taxon>Ascomycota</taxon>
        <taxon>Pezizomycotina</taxon>
        <taxon>Eurotiomycetes</taxon>
        <taxon>Eurotiomycetidae</taxon>
        <taxon>Eurotiales</taxon>
        <taxon>Aspergillaceae</taxon>
        <taxon>Aspergillus</taxon>
        <taxon>Aspergillus subgen. Circumdati</taxon>
    </lineage>
</organism>
<accession>A0A319E1M8</accession>
<evidence type="ECO:0000256" key="2">
    <source>
        <dbReference type="ARBA" id="ARBA00022801"/>
    </source>
</evidence>
<dbReference type="PROSITE" id="PS00122">
    <property type="entry name" value="CARBOXYLESTERASE_B_1"/>
    <property type="match status" value="1"/>
</dbReference>
<dbReference type="EMBL" id="KZ826374">
    <property type="protein sequence ID" value="PYI03941.1"/>
    <property type="molecule type" value="Genomic_DNA"/>
</dbReference>
<evidence type="ECO:0000256" key="1">
    <source>
        <dbReference type="ARBA" id="ARBA00005964"/>
    </source>
</evidence>
<dbReference type="InterPro" id="IPR019819">
    <property type="entry name" value="Carboxylesterase_B_CS"/>
</dbReference>
<dbReference type="VEuPathDB" id="FungiDB:BO78DRAFT_409381"/>
<reference evidence="5 6" key="1">
    <citation type="submission" date="2018-02" db="EMBL/GenBank/DDBJ databases">
        <title>The genomes of Aspergillus section Nigri reveals drivers in fungal speciation.</title>
        <authorList>
            <consortium name="DOE Joint Genome Institute"/>
            <person name="Vesth T.C."/>
            <person name="Nybo J."/>
            <person name="Theobald S."/>
            <person name="Brandl J."/>
            <person name="Frisvad J.C."/>
            <person name="Nielsen K.F."/>
            <person name="Lyhne E.K."/>
            <person name="Kogle M.E."/>
            <person name="Kuo A."/>
            <person name="Riley R."/>
            <person name="Clum A."/>
            <person name="Nolan M."/>
            <person name="Lipzen A."/>
            <person name="Salamov A."/>
            <person name="Henrissat B."/>
            <person name="Wiebenga A."/>
            <person name="De vries R.P."/>
            <person name="Grigoriev I.V."/>
            <person name="Mortensen U.H."/>
            <person name="Andersen M.R."/>
            <person name="Baker S.E."/>
        </authorList>
    </citation>
    <scope>NUCLEOTIDE SEQUENCE [LARGE SCALE GENOMIC DNA]</scope>
    <source>
        <strain evidence="5 6">CBS 121057</strain>
    </source>
</reference>
<comment type="similarity">
    <text evidence="1 3">Belongs to the type-B carboxylesterase/lipase family.</text>
</comment>
<dbReference type="Proteomes" id="UP000248423">
    <property type="component" value="Unassembled WGS sequence"/>
</dbReference>